<feature type="transmembrane region" description="Helical" evidence="1">
    <location>
        <begin position="46"/>
        <end position="65"/>
    </location>
</feature>
<gene>
    <name evidence="2" type="ORF">SAMN04487946_105115</name>
</gene>
<protein>
    <recommendedName>
        <fullName evidence="4">ABC-2 type transport system permease protein</fullName>
    </recommendedName>
</protein>
<reference evidence="3" key="1">
    <citation type="submission" date="2016-10" db="EMBL/GenBank/DDBJ databases">
        <authorList>
            <person name="Varghese N."/>
            <person name="Submissions S."/>
        </authorList>
    </citation>
    <scope>NUCLEOTIDE SEQUENCE [LARGE SCALE GENOMIC DNA]</scope>
    <source>
        <strain evidence="3">CGMCC 1.10118</strain>
    </source>
</reference>
<sequence>MLLKTEVDAMVQELPAPFIAALLVQYPMGALVYLDARRLGVENPATYGLGIIVPAAGFIVGLYYVSERRTLPTQGGED</sequence>
<dbReference type="Proteomes" id="UP000199170">
    <property type="component" value="Unassembled WGS sequence"/>
</dbReference>
<proteinExistence type="predicted"/>
<keyword evidence="1" id="KW-1133">Transmembrane helix</keyword>
<name>A0A1H3GFL6_9EURY</name>
<dbReference type="EMBL" id="FNPB01000005">
    <property type="protein sequence ID" value="SDY01438.1"/>
    <property type="molecule type" value="Genomic_DNA"/>
</dbReference>
<keyword evidence="3" id="KW-1185">Reference proteome</keyword>
<dbReference type="AlphaFoldDB" id="A0A1H3GFL6"/>
<feature type="transmembrane region" description="Helical" evidence="1">
    <location>
        <begin position="14"/>
        <end position="34"/>
    </location>
</feature>
<accession>A0A1H3GFL6</accession>
<evidence type="ECO:0000313" key="3">
    <source>
        <dbReference type="Proteomes" id="UP000199170"/>
    </source>
</evidence>
<organism evidence="2 3">
    <name type="scientific">Halobellus clavatus</name>
    <dbReference type="NCBI Taxonomy" id="660517"/>
    <lineage>
        <taxon>Archaea</taxon>
        <taxon>Methanobacteriati</taxon>
        <taxon>Methanobacteriota</taxon>
        <taxon>Stenosarchaea group</taxon>
        <taxon>Halobacteria</taxon>
        <taxon>Halobacteriales</taxon>
        <taxon>Haloferacaceae</taxon>
        <taxon>Halobellus</taxon>
    </lineage>
</organism>
<keyword evidence="1" id="KW-0472">Membrane</keyword>
<evidence type="ECO:0000313" key="2">
    <source>
        <dbReference type="EMBL" id="SDY01438.1"/>
    </source>
</evidence>
<keyword evidence="1" id="KW-0812">Transmembrane</keyword>
<evidence type="ECO:0000256" key="1">
    <source>
        <dbReference type="SAM" id="Phobius"/>
    </source>
</evidence>
<evidence type="ECO:0008006" key="4">
    <source>
        <dbReference type="Google" id="ProtNLM"/>
    </source>
</evidence>